<dbReference type="AlphaFoldDB" id="A0A224YDY8"/>
<feature type="transmembrane region" description="Helical" evidence="1">
    <location>
        <begin position="73"/>
        <end position="94"/>
    </location>
</feature>
<reference evidence="2" key="1">
    <citation type="journal article" date="2017" name="Parasit. Vectors">
        <title>Sialotranscriptomics of Rhipicephalus zambeziensis reveals intricate expression profiles of secretory proteins and suggests tight temporal transcriptional regulation during blood-feeding.</title>
        <authorList>
            <person name="de Castro M.H."/>
            <person name="de Klerk D."/>
            <person name="Pienaar R."/>
            <person name="Rees D.J.G."/>
            <person name="Mans B.J."/>
        </authorList>
    </citation>
    <scope>NUCLEOTIDE SEQUENCE</scope>
    <source>
        <tissue evidence="2">Salivary glands</tissue>
    </source>
</reference>
<protein>
    <submittedName>
        <fullName evidence="2">Uncharacterized protein</fullName>
    </submittedName>
</protein>
<sequence>MFSPPIFKKAEGQGQNSDILSSTSLTKRQMETNTSNINEVENRSVQFARIGEATHKRKCQNQQGTALMHNLRLVGPTLLCYGWILLKAAFFFLCNK</sequence>
<dbReference type="EMBL" id="GFPF01001475">
    <property type="protein sequence ID" value="MAA12621.1"/>
    <property type="molecule type" value="Transcribed_RNA"/>
</dbReference>
<proteinExistence type="predicted"/>
<keyword evidence="1" id="KW-0812">Transmembrane</keyword>
<keyword evidence="1" id="KW-0472">Membrane</keyword>
<organism evidence="2">
    <name type="scientific">Rhipicephalus zambeziensis</name>
    <dbReference type="NCBI Taxonomy" id="60191"/>
    <lineage>
        <taxon>Eukaryota</taxon>
        <taxon>Metazoa</taxon>
        <taxon>Ecdysozoa</taxon>
        <taxon>Arthropoda</taxon>
        <taxon>Chelicerata</taxon>
        <taxon>Arachnida</taxon>
        <taxon>Acari</taxon>
        <taxon>Parasitiformes</taxon>
        <taxon>Ixodida</taxon>
        <taxon>Ixodoidea</taxon>
        <taxon>Ixodidae</taxon>
        <taxon>Rhipicephalinae</taxon>
        <taxon>Rhipicephalus</taxon>
        <taxon>Rhipicephalus</taxon>
    </lineage>
</organism>
<keyword evidence="1" id="KW-1133">Transmembrane helix</keyword>
<name>A0A224YDY8_9ACAR</name>
<accession>A0A224YDY8</accession>
<evidence type="ECO:0000313" key="2">
    <source>
        <dbReference type="EMBL" id="MAA12621.1"/>
    </source>
</evidence>
<evidence type="ECO:0000256" key="1">
    <source>
        <dbReference type="SAM" id="Phobius"/>
    </source>
</evidence>